<evidence type="ECO:0000256" key="1">
    <source>
        <dbReference type="ARBA" id="ARBA00023015"/>
    </source>
</evidence>
<evidence type="ECO:0000256" key="3">
    <source>
        <dbReference type="ARBA" id="ARBA00023163"/>
    </source>
</evidence>
<dbReference type="Pfam" id="PF00440">
    <property type="entry name" value="TetR_N"/>
    <property type="match status" value="1"/>
</dbReference>
<keyword evidence="7" id="KW-1185">Reference proteome</keyword>
<evidence type="ECO:0000259" key="5">
    <source>
        <dbReference type="PROSITE" id="PS50977"/>
    </source>
</evidence>
<protein>
    <recommendedName>
        <fullName evidence="5">HTH tetR-type domain-containing protein</fullName>
    </recommendedName>
</protein>
<feature type="domain" description="HTH tetR-type" evidence="5">
    <location>
        <begin position="6"/>
        <end position="66"/>
    </location>
</feature>
<dbReference type="InterPro" id="IPR050109">
    <property type="entry name" value="HTH-type_TetR-like_transc_reg"/>
</dbReference>
<organism evidence="6 7">
    <name type="scientific">Actinoplanes siamensis</name>
    <dbReference type="NCBI Taxonomy" id="1223317"/>
    <lineage>
        <taxon>Bacteria</taxon>
        <taxon>Bacillati</taxon>
        <taxon>Actinomycetota</taxon>
        <taxon>Actinomycetes</taxon>
        <taxon>Micromonosporales</taxon>
        <taxon>Micromonosporaceae</taxon>
        <taxon>Actinoplanes</taxon>
    </lineage>
</organism>
<dbReference type="PROSITE" id="PS50977">
    <property type="entry name" value="HTH_TETR_2"/>
    <property type="match status" value="1"/>
</dbReference>
<feature type="DNA-binding region" description="H-T-H motif" evidence="4">
    <location>
        <begin position="29"/>
        <end position="48"/>
    </location>
</feature>
<dbReference type="AlphaFoldDB" id="A0A919TLD2"/>
<dbReference type="PANTHER" id="PTHR30055:SF234">
    <property type="entry name" value="HTH-TYPE TRANSCRIPTIONAL REGULATOR BETI"/>
    <property type="match status" value="1"/>
</dbReference>
<keyword evidence="3" id="KW-0804">Transcription</keyword>
<proteinExistence type="predicted"/>
<dbReference type="PANTHER" id="PTHR30055">
    <property type="entry name" value="HTH-TYPE TRANSCRIPTIONAL REGULATOR RUTR"/>
    <property type="match status" value="1"/>
</dbReference>
<name>A0A919TLD2_9ACTN</name>
<dbReference type="Proteomes" id="UP000629619">
    <property type="component" value="Unassembled WGS sequence"/>
</dbReference>
<reference evidence="6" key="1">
    <citation type="submission" date="2021-01" db="EMBL/GenBank/DDBJ databases">
        <title>Whole genome shotgun sequence of Actinoplanes siamensis NBRC 109076.</title>
        <authorList>
            <person name="Komaki H."/>
            <person name="Tamura T."/>
        </authorList>
    </citation>
    <scope>NUCLEOTIDE SEQUENCE</scope>
    <source>
        <strain evidence="6">NBRC 109076</strain>
    </source>
</reference>
<sequence>MRQRSPETWRLIRDSALGLMAERGFDAVSVDDIVAAAGISRRTYFNYFAGKESVLFDPDPDDPALWAELTAGRPAGEPLWDALHQLIREHTTATAERMVRQRRVLRASPELAVCSRDVCDRFWDAVHRWAQQRADDATPLQLELLINTARTVLNTVLPRWDAETGIAGLHRLIDEGFADLRVLLQSPEWTMS</sequence>
<comment type="caution">
    <text evidence="6">The sequence shown here is derived from an EMBL/GenBank/DDBJ whole genome shotgun (WGS) entry which is preliminary data.</text>
</comment>
<dbReference type="SUPFAM" id="SSF46689">
    <property type="entry name" value="Homeodomain-like"/>
    <property type="match status" value="1"/>
</dbReference>
<dbReference type="Gene3D" id="1.10.357.10">
    <property type="entry name" value="Tetracycline Repressor, domain 2"/>
    <property type="match status" value="1"/>
</dbReference>
<gene>
    <name evidence="6" type="ORF">Asi03nite_38020</name>
</gene>
<accession>A0A919TLD2</accession>
<dbReference type="GO" id="GO:0000976">
    <property type="term" value="F:transcription cis-regulatory region binding"/>
    <property type="evidence" value="ECO:0007669"/>
    <property type="project" value="TreeGrafter"/>
</dbReference>
<dbReference type="RefSeq" id="WP_203681407.1">
    <property type="nucleotide sequence ID" value="NZ_BOMW01000034.1"/>
</dbReference>
<dbReference type="EMBL" id="BOMW01000034">
    <property type="protein sequence ID" value="GIF06264.1"/>
    <property type="molecule type" value="Genomic_DNA"/>
</dbReference>
<dbReference type="InterPro" id="IPR001647">
    <property type="entry name" value="HTH_TetR"/>
</dbReference>
<evidence type="ECO:0000256" key="4">
    <source>
        <dbReference type="PROSITE-ProRule" id="PRU00335"/>
    </source>
</evidence>
<evidence type="ECO:0000313" key="6">
    <source>
        <dbReference type="EMBL" id="GIF06264.1"/>
    </source>
</evidence>
<keyword evidence="2 4" id="KW-0238">DNA-binding</keyword>
<dbReference type="InterPro" id="IPR009057">
    <property type="entry name" value="Homeodomain-like_sf"/>
</dbReference>
<evidence type="ECO:0000256" key="2">
    <source>
        <dbReference type="ARBA" id="ARBA00023125"/>
    </source>
</evidence>
<dbReference type="PRINTS" id="PR00455">
    <property type="entry name" value="HTHTETR"/>
</dbReference>
<dbReference type="GO" id="GO:0003700">
    <property type="term" value="F:DNA-binding transcription factor activity"/>
    <property type="evidence" value="ECO:0007669"/>
    <property type="project" value="TreeGrafter"/>
</dbReference>
<evidence type="ECO:0000313" key="7">
    <source>
        <dbReference type="Proteomes" id="UP000629619"/>
    </source>
</evidence>
<keyword evidence="1" id="KW-0805">Transcription regulation</keyword>